<dbReference type="Pfam" id="PF13620">
    <property type="entry name" value="CarboxypepD_reg"/>
    <property type="match status" value="1"/>
</dbReference>
<dbReference type="SUPFAM" id="SSF56935">
    <property type="entry name" value="Porins"/>
    <property type="match status" value="1"/>
</dbReference>
<dbReference type="GO" id="GO:0044718">
    <property type="term" value="P:siderophore transmembrane transport"/>
    <property type="evidence" value="ECO:0007669"/>
    <property type="project" value="TreeGrafter"/>
</dbReference>
<evidence type="ECO:0000256" key="9">
    <source>
        <dbReference type="ARBA" id="ARBA00023237"/>
    </source>
</evidence>
<keyword evidence="6 11" id="KW-0798">TonB box</keyword>
<dbReference type="GO" id="GO:0015344">
    <property type="term" value="F:siderophore uptake transmembrane transporter activity"/>
    <property type="evidence" value="ECO:0007669"/>
    <property type="project" value="TreeGrafter"/>
</dbReference>
<reference evidence="15 16" key="1">
    <citation type="submission" date="2019-03" db="EMBL/GenBank/DDBJ databases">
        <title>Draft Genome Sequence of Massilia arenosa sp. nov., a Novel Massilia Species Isolated from a Sandy-loam Maize Soil.</title>
        <authorList>
            <person name="Raths R."/>
            <person name="Peta V."/>
            <person name="Bucking H."/>
        </authorList>
    </citation>
    <scope>NUCLEOTIDE SEQUENCE [LARGE SCALE GENOMIC DNA]</scope>
    <source>
        <strain evidence="15 16">MC02</strain>
    </source>
</reference>
<keyword evidence="4 10" id="KW-1134">Transmembrane beta strand</keyword>
<dbReference type="GO" id="GO:0009279">
    <property type="term" value="C:cell outer membrane"/>
    <property type="evidence" value="ECO:0007669"/>
    <property type="project" value="UniProtKB-SubCell"/>
</dbReference>
<dbReference type="InterPro" id="IPR036942">
    <property type="entry name" value="Beta-barrel_TonB_sf"/>
</dbReference>
<evidence type="ECO:0000313" key="16">
    <source>
        <dbReference type="Proteomes" id="UP000298438"/>
    </source>
</evidence>
<keyword evidence="3 10" id="KW-0813">Transport</keyword>
<name>A0A4Y9SV29_9BURK</name>
<dbReference type="InterPro" id="IPR037066">
    <property type="entry name" value="Plug_dom_sf"/>
</dbReference>
<proteinExistence type="inferred from homology"/>
<dbReference type="OrthoDB" id="9764669at2"/>
<feature type="chain" id="PRO_5021313805" evidence="12">
    <location>
        <begin position="31"/>
        <end position="982"/>
    </location>
</feature>
<evidence type="ECO:0000256" key="3">
    <source>
        <dbReference type="ARBA" id="ARBA00022448"/>
    </source>
</evidence>
<dbReference type="Pfam" id="PF00593">
    <property type="entry name" value="TonB_dep_Rec_b-barrel"/>
    <property type="match status" value="1"/>
</dbReference>
<feature type="domain" description="TonB-dependent receptor-like beta-barrel" evidence="13">
    <location>
        <begin position="344"/>
        <end position="938"/>
    </location>
</feature>
<dbReference type="Gene3D" id="2.60.40.1120">
    <property type="entry name" value="Carboxypeptidase-like, regulatory domain"/>
    <property type="match status" value="1"/>
</dbReference>
<dbReference type="EMBL" id="SPVF01000005">
    <property type="protein sequence ID" value="TFW30288.1"/>
    <property type="molecule type" value="Genomic_DNA"/>
</dbReference>
<dbReference type="Gene3D" id="2.170.130.10">
    <property type="entry name" value="TonB-dependent receptor, plug domain"/>
    <property type="match status" value="1"/>
</dbReference>
<evidence type="ECO:0000256" key="12">
    <source>
        <dbReference type="SAM" id="SignalP"/>
    </source>
</evidence>
<dbReference type="RefSeq" id="WP_135205215.1">
    <property type="nucleotide sequence ID" value="NZ_SPVF01000005.1"/>
</dbReference>
<keyword evidence="9 10" id="KW-0998">Cell outer membrane</keyword>
<evidence type="ECO:0000256" key="10">
    <source>
        <dbReference type="PROSITE-ProRule" id="PRU01360"/>
    </source>
</evidence>
<dbReference type="PANTHER" id="PTHR30069:SF46">
    <property type="entry name" value="OAR PROTEIN"/>
    <property type="match status" value="1"/>
</dbReference>
<comment type="similarity">
    <text evidence="2 10 11">Belongs to the TonB-dependent receptor family.</text>
</comment>
<feature type="domain" description="TonB-dependent receptor plug" evidence="14">
    <location>
        <begin position="129"/>
        <end position="235"/>
    </location>
</feature>
<evidence type="ECO:0000256" key="11">
    <source>
        <dbReference type="RuleBase" id="RU003357"/>
    </source>
</evidence>
<gene>
    <name evidence="15" type="ORF">E4L96_00145</name>
</gene>
<evidence type="ECO:0000259" key="14">
    <source>
        <dbReference type="Pfam" id="PF07715"/>
    </source>
</evidence>
<feature type="signal peptide" evidence="12">
    <location>
        <begin position="1"/>
        <end position="30"/>
    </location>
</feature>
<keyword evidence="8 15" id="KW-0675">Receptor</keyword>
<dbReference type="InterPro" id="IPR000531">
    <property type="entry name" value="Beta-barrel_TonB"/>
</dbReference>
<evidence type="ECO:0000256" key="6">
    <source>
        <dbReference type="ARBA" id="ARBA00023077"/>
    </source>
</evidence>
<organism evidence="15 16">
    <name type="scientific">Zemynaea arenosa</name>
    <dbReference type="NCBI Taxonomy" id="2561931"/>
    <lineage>
        <taxon>Bacteria</taxon>
        <taxon>Pseudomonadati</taxon>
        <taxon>Pseudomonadota</taxon>
        <taxon>Betaproteobacteria</taxon>
        <taxon>Burkholderiales</taxon>
        <taxon>Oxalobacteraceae</taxon>
        <taxon>Telluria group</taxon>
        <taxon>Zemynaea</taxon>
    </lineage>
</organism>
<dbReference type="InterPro" id="IPR012910">
    <property type="entry name" value="Plug_dom"/>
</dbReference>
<dbReference type="Gene3D" id="2.40.170.20">
    <property type="entry name" value="TonB-dependent receptor, beta-barrel domain"/>
    <property type="match status" value="1"/>
</dbReference>
<keyword evidence="12" id="KW-0732">Signal</keyword>
<protein>
    <submittedName>
        <fullName evidence="15">TonB-dependent receptor</fullName>
    </submittedName>
</protein>
<dbReference type="PANTHER" id="PTHR30069">
    <property type="entry name" value="TONB-DEPENDENT OUTER MEMBRANE RECEPTOR"/>
    <property type="match status" value="1"/>
</dbReference>
<evidence type="ECO:0000256" key="4">
    <source>
        <dbReference type="ARBA" id="ARBA00022452"/>
    </source>
</evidence>
<keyword evidence="16" id="KW-1185">Reference proteome</keyword>
<evidence type="ECO:0000256" key="1">
    <source>
        <dbReference type="ARBA" id="ARBA00004571"/>
    </source>
</evidence>
<dbReference type="GO" id="GO:0030246">
    <property type="term" value="F:carbohydrate binding"/>
    <property type="evidence" value="ECO:0007669"/>
    <property type="project" value="InterPro"/>
</dbReference>
<evidence type="ECO:0000259" key="13">
    <source>
        <dbReference type="Pfam" id="PF00593"/>
    </source>
</evidence>
<evidence type="ECO:0000256" key="8">
    <source>
        <dbReference type="ARBA" id="ARBA00023170"/>
    </source>
</evidence>
<dbReference type="AlphaFoldDB" id="A0A4Y9SV29"/>
<dbReference type="Pfam" id="PF07715">
    <property type="entry name" value="Plug"/>
    <property type="match status" value="1"/>
</dbReference>
<dbReference type="Proteomes" id="UP000298438">
    <property type="component" value="Unassembled WGS sequence"/>
</dbReference>
<keyword evidence="5 10" id="KW-0812">Transmembrane</keyword>
<dbReference type="InterPro" id="IPR039426">
    <property type="entry name" value="TonB-dep_rcpt-like"/>
</dbReference>
<comment type="subcellular location">
    <subcellularLocation>
        <location evidence="1 10">Cell outer membrane</location>
        <topology evidence="1 10">Multi-pass membrane protein</topology>
    </subcellularLocation>
</comment>
<evidence type="ECO:0000313" key="15">
    <source>
        <dbReference type="EMBL" id="TFW30288.1"/>
    </source>
</evidence>
<evidence type="ECO:0000256" key="5">
    <source>
        <dbReference type="ARBA" id="ARBA00022692"/>
    </source>
</evidence>
<sequence>MLKKTVLVHALTLAFSAGLASVALPTAAYAASNSAGSLVGRAMAGTVVTIENKDIGLTRTITVGKDGQFQVTQLPPGTYTLSTTYADGSKENLSAAVNAGDGTTVTFAGPTAGQKVIVTGRATKIDVKSSESSQVLSKATIDRLPVTRDVTAVALLAPGATAGDTRIGSAGTRAGNVPSLGGASPAENVYYINGFNVTNSLNGVAFNQVPFDAIASQQVKTGGYGPEYGRSLGGVLSVTTKRGTNEWHGGANVIYSPSSLQGDSVYSEKSPTTGKWNLVSRPGGTDDLKSNLWIGGPVIEDKLYIFGLVQGASIKSKTYGNTEQSEVKNTSPQYLTKIDWNINDKNLLEFTAFSDKSKDKQYTYKSVVPYQTARGEKVGTDEFTTGGQNAIVKYTSWITDDFTVSALLGQGKYDRTSRIETAACPYVTDRRTSTTKKLGCATQTLITDPNAKDQRDAWRLDAEWNLGAHGLRFGMDNETYKTTEGSFYPGETNYSVRNLKAGSTLSNGYVNDTGSTLQYVQARTLFNGGTFKTKNSAFYLEDNWQVTKTVMASLGVRSESFNNLNAEGSSFIKVDNTIAPRLGLAWDVNGDAQTKVFANAGRYYIPVMSNTNVRLAGTETDYYDFYAFDGSFGSDKKQLPGMGAQLGSRQIVHNGEIKDPRTVVDPNIKPMFQDEYILGIQQALSNRWSVTAKATYRNLKSVMDDVCNDEGAGAWALGAGYTADQADTIAATVGNCFLYNPGKDLTANVDLGDGQGLTPITIPAAALKFPQPKRTYKALELGFERAWDGVWSLQGSYVLAYSKGNTEGYVKSDIGQDDAGIGQDWDYPGLMEGSYGFLPNDRRHTFKVFGAYQVAPEWRVGANVLIQSGRPRNCLGYYAGDLDGVSIGYQSASFYCNGELHPRGTWGRTPWLHELSVQANYEPKWMKGLSFQVDVLNVFNTRTVTSVTEEAEQGVGSPSPTFEQPYGIQKARSFRFQAQYTF</sequence>
<dbReference type="SUPFAM" id="SSF49452">
    <property type="entry name" value="Starch-binding domain-like"/>
    <property type="match status" value="1"/>
</dbReference>
<keyword evidence="7 10" id="KW-0472">Membrane</keyword>
<accession>A0A4Y9SV29</accession>
<dbReference type="InterPro" id="IPR013784">
    <property type="entry name" value="Carb-bd-like_fold"/>
</dbReference>
<evidence type="ECO:0000256" key="7">
    <source>
        <dbReference type="ARBA" id="ARBA00023136"/>
    </source>
</evidence>
<evidence type="ECO:0000256" key="2">
    <source>
        <dbReference type="ARBA" id="ARBA00009810"/>
    </source>
</evidence>
<comment type="caution">
    <text evidence="15">The sequence shown here is derived from an EMBL/GenBank/DDBJ whole genome shotgun (WGS) entry which is preliminary data.</text>
</comment>
<dbReference type="PROSITE" id="PS52016">
    <property type="entry name" value="TONB_DEPENDENT_REC_3"/>
    <property type="match status" value="1"/>
</dbReference>